<dbReference type="AlphaFoldDB" id="A0A0C3JMT2"/>
<dbReference type="OrthoDB" id="10539967at2759"/>
<dbReference type="HOGENOM" id="CLU_2307198_0_0_1"/>
<accession>A0A0C3JMT2</accession>
<evidence type="ECO:0000313" key="2">
    <source>
        <dbReference type="Proteomes" id="UP000054217"/>
    </source>
</evidence>
<organism evidence="1 2">
    <name type="scientific">Pisolithus tinctorius Marx 270</name>
    <dbReference type="NCBI Taxonomy" id="870435"/>
    <lineage>
        <taxon>Eukaryota</taxon>
        <taxon>Fungi</taxon>
        <taxon>Dikarya</taxon>
        <taxon>Basidiomycota</taxon>
        <taxon>Agaricomycotina</taxon>
        <taxon>Agaricomycetes</taxon>
        <taxon>Agaricomycetidae</taxon>
        <taxon>Boletales</taxon>
        <taxon>Sclerodermatineae</taxon>
        <taxon>Pisolithaceae</taxon>
        <taxon>Pisolithus</taxon>
    </lineage>
</organism>
<evidence type="ECO:0000313" key="1">
    <source>
        <dbReference type="EMBL" id="KIO10503.1"/>
    </source>
</evidence>
<protein>
    <submittedName>
        <fullName evidence="1">Uncharacterized protein</fullName>
    </submittedName>
</protein>
<keyword evidence="2" id="KW-1185">Reference proteome</keyword>
<reference evidence="1 2" key="1">
    <citation type="submission" date="2014-04" db="EMBL/GenBank/DDBJ databases">
        <authorList>
            <consortium name="DOE Joint Genome Institute"/>
            <person name="Kuo A."/>
            <person name="Kohler A."/>
            <person name="Costa M.D."/>
            <person name="Nagy L.G."/>
            <person name="Floudas D."/>
            <person name="Copeland A."/>
            <person name="Barry K.W."/>
            <person name="Cichocki N."/>
            <person name="Veneault-Fourrey C."/>
            <person name="LaButti K."/>
            <person name="Lindquist E.A."/>
            <person name="Lipzen A."/>
            <person name="Lundell T."/>
            <person name="Morin E."/>
            <person name="Murat C."/>
            <person name="Sun H."/>
            <person name="Tunlid A."/>
            <person name="Henrissat B."/>
            <person name="Grigoriev I.V."/>
            <person name="Hibbett D.S."/>
            <person name="Martin F."/>
            <person name="Nordberg H.P."/>
            <person name="Cantor M.N."/>
            <person name="Hua S.X."/>
        </authorList>
    </citation>
    <scope>NUCLEOTIDE SEQUENCE [LARGE SCALE GENOMIC DNA]</scope>
    <source>
        <strain evidence="1 2">Marx 270</strain>
    </source>
</reference>
<proteinExistence type="predicted"/>
<name>A0A0C3JMT2_PISTI</name>
<sequence>MVILKPSRAAVDAPVLRVFLPIELLASRLSESFGVLRKQPSTRLPGRTRASSKSQSVKFYVEYQHIAQRLRLDIPTLCDPVIHDCLRESDLFISSFNAMD</sequence>
<reference evidence="2" key="2">
    <citation type="submission" date="2015-01" db="EMBL/GenBank/DDBJ databases">
        <title>Evolutionary Origins and Diversification of the Mycorrhizal Mutualists.</title>
        <authorList>
            <consortium name="DOE Joint Genome Institute"/>
            <consortium name="Mycorrhizal Genomics Consortium"/>
            <person name="Kohler A."/>
            <person name="Kuo A."/>
            <person name="Nagy L.G."/>
            <person name="Floudas D."/>
            <person name="Copeland A."/>
            <person name="Barry K.W."/>
            <person name="Cichocki N."/>
            <person name="Veneault-Fourrey C."/>
            <person name="LaButti K."/>
            <person name="Lindquist E.A."/>
            <person name="Lipzen A."/>
            <person name="Lundell T."/>
            <person name="Morin E."/>
            <person name="Murat C."/>
            <person name="Riley R."/>
            <person name="Ohm R."/>
            <person name="Sun H."/>
            <person name="Tunlid A."/>
            <person name="Henrissat B."/>
            <person name="Grigoriev I.V."/>
            <person name="Hibbett D.S."/>
            <person name="Martin F."/>
        </authorList>
    </citation>
    <scope>NUCLEOTIDE SEQUENCE [LARGE SCALE GENOMIC DNA]</scope>
    <source>
        <strain evidence="2">Marx 270</strain>
    </source>
</reference>
<dbReference type="Proteomes" id="UP000054217">
    <property type="component" value="Unassembled WGS sequence"/>
</dbReference>
<dbReference type="InParanoid" id="A0A0C3JMT2"/>
<gene>
    <name evidence="1" type="ORF">M404DRAFT_21433</name>
</gene>
<dbReference type="STRING" id="870435.A0A0C3JMT2"/>
<dbReference type="EMBL" id="KN831952">
    <property type="protein sequence ID" value="KIO10503.1"/>
    <property type="molecule type" value="Genomic_DNA"/>
</dbReference>